<protein>
    <recommendedName>
        <fullName evidence="8">Fe2OG dioxygenase domain-containing protein</fullName>
    </recommendedName>
</protein>
<dbReference type="Pfam" id="PF14226">
    <property type="entry name" value="DIOX_N"/>
    <property type="match status" value="2"/>
</dbReference>
<dbReference type="InterPro" id="IPR044861">
    <property type="entry name" value="IPNS-like_FE2OG_OXY"/>
</dbReference>
<dbReference type="InterPro" id="IPR027443">
    <property type="entry name" value="IPNS-like_sf"/>
</dbReference>
<keyword evidence="10" id="KW-1185">Reference proteome</keyword>
<comment type="caution">
    <text evidence="9">The sequence shown here is derived from an EMBL/GenBank/DDBJ whole genome shotgun (WGS) entry which is preliminary data.</text>
</comment>
<feature type="region of interest" description="Disordered" evidence="7">
    <location>
        <begin position="1"/>
        <end position="21"/>
    </location>
</feature>
<dbReference type="Pfam" id="PF03171">
    <property type="entry name" value="2OG-FeII_Oxy"/>
    <property type="match status" value="2"/>
</dbReference>
<dbReference type="Gene3D" id="2.60.120.330">
    <property type="entry name" value="B-lactam Antibiotic, Isopenicillin N Synthase, Chain"/>
    <property type="match status" value="2"/>
</dbReference>
<accession>A0A498HFF2</accession>
<feature type="compositionally biased region" description="Polar residues" evidence="7">
    <location>
        <begin position="1"/>
        <end position="13"/>
    </location>
</feature>
<proteinExistence type="inferred from homology"/>
<evidence type="ECO:0000256" key="4">
    <source>
        <dbReference type="ARBA" id="ARBA00023002"/>
    </source>
</evidence>
<dbReference type="PROSITE" id="PS51471">
    <property type="entry name" value="FE2OG_OXY"/>
    <property type="match status" value="2"/>
</dbReference>
<dbReference type="InterPro" id="IPR005123">
    <property type="entry name" value="Oxoglu/Fe-dep_dioxygenase_dom"/>
</dbReference>
<evidence type="ECO:0000256" key="7">
    <source>
        <dbReference type="SAM" id="MobiDB-lite"/>
    </source>
</evidence>
<dbReference type="InterPro" id="IPR026992">
    <property type="entry name" value="DIOX_N"/>
</dbReference>
<dbReference type="GO" id="GO:0046872">
    <property type="term" value="F:metal ion binding"/>
    <property type="evidence" value="ECO:0007669"/>
    <property type="project" value="UniProtKB-KW"/>
</dbReference>
<dbReference type="SUPFAM" id="SSF51197">
    <property type="entry name" value="Clavaminate synthase-like"/>
    <property type="match status" value="2"/>
</dbReference>
<dbReference type="STRING" id="3750.A0A498HFF2"/>
<keyword evidence="2" id="KW-0479">Metal-binding</keyword>
<evidence type="ECO:0000259" key="8">
    <source>
        <dbReference type="PROSITE" id="PS51471"/>
    </source>
</evidence>
<evidence type="ECO:0000313" key="10">
    <source>
        <dbReference type="Proteomes" id="UP000290289"/>
    </source>
</evidence>
<evidence type="ECO:0000256" key="5">
    <source>
        <dbReference type="ARBA" id="ARBA00023004"/>
    </source>
</evidence>
<keyword evidence="5" id="KW-0408">Iron</keyword>
<evidence type="ECO:0000256" key="1">
    <source>
        <dbReference type="ARBA" id="ARBA00008056"/>
    </source>
</evidence>
<feature type="domain" description="Fe2OG dioxygenase" evidence="8">
    <location>
        <begin position="476"/>
        <end position="577"/>
    </location>
</feature>
<feature type="domain" description="Fe2OG dioxygenase" evidence="8">
    <location>
        <begin position="175"/>
        <end position="274"/>
    </location>
</feature>
<keyword evidence="3" id="KW-0223">Dioxygenase</keyword>
<dbReference type="Proteomes" id="UP000290289">
    <property type="component" value="Chromosome 17"/>
</dbReference>
<gene>
    <name evidence="9" type="ORF">DVH24_031377</name>
</gene>
<sequence length="689" mass="78575">MAAQLHSKNTGSRKTLKQDMGSEVEQKLPVLDFSKEALKPGTNSWLLACKDVQRALEEFGCFVVLYDKISDEFRNAFVGSLEELFDLPTETKMTNKYEKPLNGYVGQIPKLPLHESLGIDCATNFEETKKFTKLIERAYAFAKVAEELDQMVARMIFESYGVEKYYDSYVGSISYLLRILQNRSPKENEHNLGFVAHTDKSFTTVLYQNNQVNALEVETRNHEWIKVEFPPSSFIVMAGDALMAWSNDRILSPNHRVIMSGNETRYSLAQFAFSDGEIHVPEELGDEERPLRYKSFDHPGLLRFFRSQDRYISNSAIKAYCDRMGSETQPKLPVIDLSDENLKPGTDAWLLACKEIKDALEEYGCFEAIYHKIPLELHNSIFSAMEDLFGLPLETKKQKTSDRPYHSYFGQYSFLPLYESLGVDNPTTVEGAQGFTSIIETAHSFSKLVAELSQMVTRMVFDMYGVQRLFDSHMESTTYLLRCFKYRTQEENETNVGLHPHTDKTFISILNQNQVNGLQIGTKDGQWIDVNPSPSSFLILAGDAFMAWSNDRVPSCDHQVTMKENKTRYSLGLFAFKSGIIQVPEELIDEKHPLLYKPFDHFSFLDFDRTPEARKLKCSIKAYCGFFNSLWPFLTENKVGNWGLVGTYGMFSPSSASNLSERTIIGELFSLIVNQELGLTDGPKPFCSY</sequence>
<comment type="similarity">
    <text evidence="1">Belongs to the iron/ascorbate-dependent oxidoreductase family.</text>
</comment>
<dbReference type="GO" id="GO:0051213">
    <property type="term" value="F:dioxygenase activity"/>
    <property type="evidence" value="ECO:0007669"/>
    <property type="project" value="UniProtKB-KW"/>
</dbReference>
<name>A0A498HFF2_MALDO</name>
<evidence type="ECO:0000256" key="3">
    <source>
        <dbReference type="ARBA" id="ARBA00022964"/>
    </source>
</evidence>
<evidence type="ECO:0000256" key="2">
    <source>
        <dbReference type="ARBA" id="ARBA00022723"/>
    </source>
</evidence>
<comment type="function">
    <text evidence="6">Probable 2-oxoglutarate-dependent dioxygenase that may be involved in glucosinolates biosynthesis. May play a role in the production of aliphatic glucosinolates.</text>
</comment>
<keyword evidence="4" id="KW-0560">Oxidoreductase</keyword>
<evidence type="ECO:0000313" key="9">
    <source>
        <dbReference type="EMBL" id="RXH69044.1"/>
    </source>
</evidence>
<organism evidence="9 10">
    <name type="scientific">Malus domestica</name>
    <name type="common">Apple</name>
    <name type="synonym">Pyrus malus</name>
    <dbReference type="NCBI Taxonomy" id="3750"/>
    <lineage>
        <taxon>Eukaryota</taxon>
        <taxon>Viridiplantae</taxon>
        <taxon>Streptophyta</taxon>
        <taxon>Embryophyta</taxon>
        <taxon>Tracheophyta</taxon>
        <taxon>Spermatophyta</taxon>
        <taxon>Magnoliopsida</taxon>
        <taxon>eudicotyledons</taxon>
        <taxon>Gunneridae</taxon>
        <taxon>Pentapetalae</taxon>
        <taxon>rosids</taxon>
        <taxon>fabids</taxon>
        <taxon>Rosales</taxon>
        <taxon>Rosaceae</taxon>
        <taxon>Amygdaloideae</taxon>
        <taxon>Maleae</taxon>
        <taxon>Malus</taxon>
    </lineage>
</organism>
<dbReference type="PANTHER" id="PTHR47990">
    <property type="entry name" value="2-OXOGLUTARATE (2OG) AND FE(II)-DEPENDENT OXYGENASE SUPERFAMILY PROTEIN-RELATED"/>
    <property type="match status" value="1"/>
</dbReference>
<dbReference type="InterPro" id="IPR050231">
    <property type="entry name" value="Iron_ascorbate_oxido_reductase"/>
</dbReference>
<dbReference type="AlphaFoldDB" id="A0A498HFF2"/>
<dbReference type="EMBL" id="RDQH01000343">
    <property type="protein sequence ID" value="RXH69044.1"/>
    <property type="molecule type" value="Genomic_DNA"/>
</dbReference>
<dbReference type="FunFam" id="2.60.120.330:FF:000022">
    <property type="entry name" value="Probable 2-oxoglutarate-dependent dioxygenase AOP1.2"/>
    <property type="match status" value="2"/>
</dbReference>
<evidence type="ECO:0000256" key="6">
    <source>
        <dbReference type="ARBA" id="ARBA00057022"/>
    </source>
</evidence>
<reference evidence="9 10" key="1">
    <citation type="submission" date="2018-10" db="EMBL/GenBank/DDBJ databases">
        <title>A high-quality apple genome assembly.</title>
        <authorList>
            <person name="Hu J."/>
        </authorList>
    </citation>
    <scope>NUCLEOTIDE SEQUENCE [LARGE SCALE GENOMIC DNA]</scope>
    <source>
        <strain evidence="10">cv. HFTH1</strain>
        <tissue evidence="9">Young leaf</tissue>
    </source>
</reference>